<keyword evidence="3 8" id="KW-0269">Exonuclease</keyword>
<dbReference type="PANTHER" id="PTHR42646:SF2">
    <property type="entry name" value="5'-3' EXONUCLEASE FAMILY PROTEIN"/>
    <property type="match status" value="1"/>
</dbReference>
<dbReference type="EMBL" id="VIVK01000001">
    <property type="protein sequence ID" value="TWD84276.1"/>
    <property type="molecule type" value="Genomic_DNA"/>
</dbReference>
<dbReference type="CDD" id="cd09859">
    <property type="entry name" value="PIN_53EXO"/>
    <property type="match status" value="1"/>
</dbReference>
<dbReference type="InterPro" id="IPR029060">
    <property type="entry name" value="PIN-like_dom_sf"/>
</dbReference>
<keyword evidence="2" id="KW-0378">Hydrolase</keyword>
<reference evidence="8 9" key="1">
    <citation type="submission" date="2019-06" db="EMBL/GenBank/DDBJ databases">
        <title>Sequencing the genomes of 1000 actinobacteria strains.</title>
        <authorList>
            <person name="Klenk H.-P."/>
        </authorList>
    </citation>
    <scope>NUCLEOTIDE SEQUENCE [LARGE SCALE GENOMIC DNA]</scope>
    <source>
        <strain evidence="8 9">DSM 24683</strain>
    </source>
</reference>
<dbReference type="Gene3D" id="3.40.50.1010">
    <property type="entry name" value="5'-nuclease"/>
    <property type="match status" value="1"/>
</dbReference>
<gene>
    <name evidence="8" type="ORF">FB561_5451</name>
</gene>
<dbReference type="AlphaFoldDB" id="A0A561BZD3"/>
<evidence type="ECO:0000313" key="9">
    <source>
        <dbReference type="Proteomes" id="UP000318380"/>
    </source>
</evidence>
<evidence type="ECO:0000256" key="3">
    <source>
        <dbReference type="ARBA" id="ARBA00022839"/>
    </source>
</evidence>
<dbReference type="Pfam" id="PF02739">
    <property type="entry name" value="5_3_exonuc_N"/>
    <property type="match status" value="1"/>
</dbReference>
<dbReference type="SMART" id="SM00279">
    <property type="entry name" value="HhH2"/>
    <property type="match status" value="1"/>
</dbReference>
<evidence type="ECO:0000313" key="8">
    <source>
        <dbReference type="EMBL" id="TWD84276.1"/>
    </source>
</evidence>
<feature type="domain" description="5'-3' exonuclease" evidence="7">
    <location>
        <begin position="8"/>
        <end position="281"/>
    </location>
</feature>
<dbReference type="InterPro" id="IPR038969">
    <property type="entry name" value="FEN"/>
</dbReference>
<dbReference type="PANTHER" id="PTHR42646">
    <property type="entry name" value="FLAP ENDONUCLEASE XNI"/>
    <property type="match status" value="1"/>
</dbReference>
<dbReference type="InterPro" id="IPR002421">
    <property type="entry name" value="5-3_exonuclease"/>
</dbReference>
<accession>A0A561BZD3</accession>
<protein>
    <recommendedName>
        <fullName evidence="6">5'-3' exonuclease</fullName>
    </recommendedName>
</protein>
<dbReference type="Proteomes" id="UP000318380">
    <property type="component" value="Unassembled WGS sequence"/>
</dbReference>
<evidence type="ECO:0000256" key="4">
    <source>
        <dbReference type="ARBA" id="ARBA00023125"/>
    </source>
</evidence>
<comment type="function">
    <text evidence="5">5'-3' exonuclease acting preferentially on double-stranded DNA.</text>
</comment>
<dbReference type="SUPFAM" id="SSF47807">
    <property type="entry name" value="5' to 3' exonuclease, C-terminal subdomain"/>
    <property type="match status" value="1"/>
</dbReference>
<dbReference type="CDD" id="cd09898">
    <property type="entry name" value="H3TH_53EXO"/>
    <property type="match status" value="1"/>
</dbReference>
<organism evidence="8 9">
    <name type="scientific">Kribbella amoyensis</name>
    <dbReference type="NCBI Taxonomy" id="996641"/>
    <lineage>
        <taxon>Bacteria</taxon>
        <taxon>Bacillati</taxon>
        <taxon>Actinomycetota</taxon>
        <taxon>Actinomycetes</taxon>
        <taxon>Propionibacteriales</taxon>
        <taxon>Kribbellaceae</taxon>
        <taxon>Kribbella</taxon>
    </lineage>
</organism>
<comment type="caution">
    <text evidence="8">The sequence shown here is derived from an EMBL/GenBank/DDBJ whole genome shotgun (WGS) entry which is preliminary data.</text>
</comment>
<sequence>MAETTTPQRLMLLDTASLYFRAFFGVPDTMKAADGTPTNAIRGLLDFIARLVENHRPTHLVACWDDNWRPSWRVELIPSYKAQRVEFVTSGGDQVEDVPDRLEVQVPYIRACLEALGIAIVGAADHEADDVIGTLSHQATMPVDVVTGDRDLFQLIDDARGIRVIYTAARGVGRAEVYDEKALLAKYDIPANRYADFATLRGDASDGLPGVKGVGEKTAASLVTAYGDLAAIRTAAADPSTPMSASVKRKILDASDYLDVAPKVVAVAKDAPVGTFDATLPAEVHDPQRWLDLVELLELGSSAQRVMAALDLGPKDQA</sequence>
<evidence type="ECO:0000256" key="2">
    <source>
        <dbReference type="ARBA" id="ARBA00022801"/>
    </source>
</evidence>
<evidence type="ECO:0000256" key="5">
    <source>
        <dbReference type="ARBA" id="ARBA00049957"/>
    </source>
</evidence>
<dbReference type="Gene3D" id="1.10.150.20">
    <property type="entry name" value="5' to 3' exonuclease, C-terminal subdomain"/>
    <property type="match status" value="1"/>
</dbReference>
<dbReference type="Pfam" id="PF01367">
    <property type="entry name" value="5_3_exonuc"/>
    <property type="match status" value="1"/>
</dbReference>
<dbReference type="GO" id="GO:0033567">
    <property type="term" value="P:DNA replication, Okazaki fragment processing"/>
    <property type="evidence" value="ECO:0007669"/>
    <property type="project" value="InterPro"/>
</dbReference>
<dbReference type="InterPro" id="IPR020045">
    <property type="entry name" value="DNA_polI_H3TH"/>
</dbReference>
<dbReference type="GO" id="GO:0008409">
    <property type="term" value="F:5'-3' exonuclease activity"/>
    <property type="evidence" value="ECO:0007669"/>
    <property type="project" value="InterPro"/>
</dbReference>
<dbReference type="GO" id="GO:0003677">
    <property type="term" value="F:DNA binding"/>
    <property type="evidence" value="ECO:0007669"/>
    <property type="project" value="UniProtKB-KW"/>
</dbReference>
<dbReference type="InterPro" id="IPR008918">
    <property type="entry name" value="HhH2"/>
</dbReference>
<dbReference type="InterPro" id="IPR020046">
    <property type="entry name" value="5-3_exonucl_a-hlix_arch_N"/>
</dbReference>
<keyword evidence="9" id="KW-1185">Reference proteome</keyword>
<evidence type="ECO:0000256" key="1">
    <source>
        <dbReference type="ARBA" id="ARBA00022722"/>
    </source>
</evidence>
<dbReference type="SUPFAM" id="SSF88723">
    <property type="entry name" value="PIN domain-like"/>
    <property type="match status" value="1"/>
</dbReference>
<evidence type="ECO:0000259" key="7">
    <source>
        <dbReference type="SMART" id="SM00475"/>
    </source>
</evidence>
<proteinExistence type="predicted"/>
<dbReference type="SMART" id="SM00475">
    <property type="entry name" value="53EXOc"/>
    <property type="match status" value="1"/>
</dbReference>
<keyword evidence="4" id="KW-0238">DNA-binding</keyword>
<dbReference type="GO" id="GO:0017108">
    <property type="term" value="F:5'-flap endonuclease activity"/>
    <property type="evidence" value="ECO:0007669"/>
    <property type="project" value="InterPro"/>
</dbReference>
<keyword evidence="1" id="KW-0540">Nuclease</keyword>
<evidence type="ECO:0000256" key="6">
    <source>
        <dbReference type="ARBA" id="ARBA00050026"/>
    </source>
</evidence>
<name>A0A561BZD3_9ACTN</name>
<dbReference type="InterPro" id="IPR036279">
    <property type="entry name" value="5-3_exonuclease_C_sf"/>
</dbReference>